<organism evidence="1 2">
    <name type="scientific">Hypoxylon rubiginosum</name>
    <dbReference type="NCBI Taxonomy" id="110542"/>
    <lineage>
        <taxon>Eukaryota</taxon>
        <taxon>Fungi</taxon>
        <taxon>Dikarya</taxon>
        <taxon>Ascomycota</taxon>
        <taxon>Pezizomycotina</taxon>
        <taxon>Sordariomycetes</taxon>
        <taxon>Xylariomycetidae</taxon>
        <taxon>Xylariales</taxon>
        <taxon>Hypoxylaceae</taxon>
        <taxon>Hypoxylon</taxon>
    </lineage>
</organism>
<name>A0ACB9YMR6_9PEZI</name>
<dbReference type="Proteomes" id="UP001497700">
    <property type="component" value="Unassembled WGS sequence"/>
</dbReference>
<gene>
    <name evidence="1" type="ORF">F4820DRAFT_452648</name>
</gene>
<proteinExistence type="predicted"/>
<protein>
    <submittedName>
        <fullName evidence="1">Uncharacterized protein</fullName>
    </submittedName>
</protein>
<dbReference type="EMBL" id="MU393576">
    <property type="protein sequence ID" value="KAI4860710.1"/>
    <property type="molecule type" value="Genomic_DNA"/>
</dbReference>
<reference evidence="1 2" key="1">
    <citation type="journal article" date="2022" name="New Phytol.">
        <title>Ecological generalism drives hyperdiversity of secondary metabolite gene clusters in xylarialean endophytes.</title>
        <authorList>
            <person name="Franco M.E.E."/>
            <person name="Wisecaver J.H."/>
            <person name="Arnold A.E."/>
            <person name="Ju Y.M."/>
            <person name="Slot J.C."/>
            <person name="Ahrendt S."/>
            <person name="Moore L.P."/>
            <person name="Eastman K.E."/>
            <person name="Scott K."/>
            <person name="Konkel Z."/>
            <person name="Mondo S.J."/>
            <person name="Kuo A."/>
            <person name="Hayes R.D."/>
            <person name="Haridas S."/>
            <person name="Andreopoulos B."/>
            <person name="Riley R."/>
            <person name="LaButti K."/>
            <person name="Pangilinan J."/>
            <person name="Lipzen A."/>
            <person name="Amirebrahimi M."/>
            <person name="Yan J."/>
            <person name="Adam C."/>
            <person name="Keymanesh K."/>
            <person name="Ng V."/>
            <person name="Louie K."/>
            <person name="Northen T."/>
            <person name="Drula E."/>
            <person name="Henrissat B."/>
            <person name="Hsieh H.M."/>
            <person name="Youens-Clark K."/>
            <person name="Lutzoni F."/>
            <person name="Miadlikowska J."/>
            <person name="Eastwood D.C."/>
            <person name="Hamelin R.C."/>
            <person name="Grigoriev I.V."/>
            <person name="U'Ren J.M."/>
        </authorList>
    </citation>
    <scope>NUCLEOTIDE SEQUENCE [LARGE SCALE GENOMIC DNA]</scope>
    <source>
        <strain evidence="1 2">CBS 119005</strain>
    </source>
</reference>
<evidence type="ECO:0000313" key="1">
    <source>
        <dbReference type="EMBL" id="KAI4860710.1"/>
    </source>
</evidence>
<evidence type="ECO:0000313" key="2">
    <source>
        <dbReference type="Proteomes" id="UP001497700"/>
    </source>
</evidence>
<accession>A0ACB9YMR6</accession>
<sequence length="104" mass="11588">MFFAKAICSAFALIGLALVAPTYLEKRLPGRVVKAAEPVAIGANLNGTQNVLRFVKSTNGGQSWQYLGEVYRRELATHGINNAFPLLPSDRILCVYRNHDLHWF</sequence>
<keyword evidence="2" id="KW-1185">Reference proteome</keyword>
<comment type="caution">
    <text evidence="1">The sequence shown here is derived from an EMBL/GenBank/DDBJ whole genome shotgun (WGS) entry which is preliminary data.</text>
</comment>